<dbReference type="SUPFAM" id="SSF82866">
    <property type="entry name" value="Multidrug efflux transporter AcrB transmembrane domain"/>
    <property type="match status" value="2"/>
</dbReference>
<organism evidence="9 10">
    <name type="scientific">[Mycobacterium] kokjensenii</name>
    <dbReference type="NCBI Taxonomy" id="3064287"/>
    <lineage>
        <taxon>Bacteria</taxon>
        <taxon>Bacillati</taxon>
        <taxon>Actinomycetota</taxon>
        <taxon>Actinomycetes</taxon>
        <taxon>Mycobacteriales</taxon>
        <taxon>Mycobacteriaceae</taxon>
        <taxon>Mycolicibacter</taxon>
    </lineage>
</organism>
<feature type="transmembrane region" description="Helical" evidence="7">
    <location>
        <begin position="920"/>
        <end position="948"/>
    </location>
</feature>
<dbReference type="Gene3D" id="1.20.1640.10">
    <property type="entry name" value="Multidrug efflux transporter AcrB transmembrane domain"/>
    <property type="match status" value="2"/>
</dbReference>
<dbReference type="InterPro" id="IPR004869">
    <property type="entry name" value="MMPL_dom"/>
</dbReference>
<evidence type="ECO:0000256" key="1">
    <source>
        <dbReference type="ARBA" id="ARBA00004651"/>
    </source>
</evidence>
<dbReference type="Proteomes" id="UP001190336">
    <property type="component" value="Chromosome"/>
</dbReference>
<dbReference type="InterPro" id="IPR000731">
    <property type="entry name" value="SSD"/>
</dbReference>
<keyword evidence="4 7" id="KW-0812">Transmembrane</keyword>
<evidence type="ECO:0000256" key="5">
    <source>
        <dbReference type="ARBA" id="ARBA00022989"/>
    </source>
</evidence>
<dbReference type="PANTHER" id="PTHR33406">
    <property type="entry name" value="MEMBRANE PROTEIN MJ1562-RELATED"/>
    <property type="match status" value="1"/>
</dbReference>
<name>A0ABM9LXL1_9MYCO</name>
<keyword evidence="5 7" id="KW-1133">Transmembrane helix</keyword>
<dbReference type="InterPro" id="IPR050545">
    <property type="entry name" value="Mycobact_MmpL"/>
</dbReference>
<keyword evidence="3" id="KW-1003">Cell membrane</keyword>
<feature type="transmembrane region" description="Helical" evidence="7">
    <location>
        <begin position="243"/>
        <end position="263"/>
    </location>
</feature>
<gene>
    <name evidence="9" type="ORF">MU0083_003946</name>
</gene>
<feature type="transmembrane region" description="Helical" evidence="7">
    <location>
        <begin position="291"/>
        <end position="312"/>
    </location>
</feature>
<evidence type="ECO:0000313" key="9">
    <source>
        <dbReference type="EMBL" id="CAJ1506440.1"/>
    </source>
</evidence>
<dbReference type="Pfam" id="PF03176">
    <property type="entry name" value="MMPL"/>
    <property type="match status" value="2"/>
</dbReference>
<dbReference type="EMBL" id="OY726394">
    <property type="protein sequence ID" value="CAJ1506440.1"/>
    <property type="molecule type" value="Genomic_DNA"/>
</dbReference>
<dbReference type="InterPro" id="IPR004707">
    <property type="entry name" value="MmpL_fam"/>
</dbReference>
<feature type="transmembrane region" description="Helical" evidence="7">
    <location>
        <begin position="186"/>
        <end position="204"/>
    </location>
</feature>
<keyword evidence="10" id="KW-1185">Reference proteome</keyword>
<keyword evidence="6 7" id="KW-0472">Membrane</keyword>
<sequence length="1014" mass="107144">MFRRLGEFVVRRPWPVIGLWALLVVLLPVFAPSLTEMAERHPVAVLPADAPSVQAAARVAAAFDEDGSENVLTVLLTDEAGLDRADEQVYRTLVDRLRHDTDDVVMLQDFHTTPALREVLASDDGQAWILPVGLAGDLGTPESYAAFTRVAEIVRDTVAGSTLTADVTGPAATVADLTDAGTRDRLAIELAIGVLLLVILAVIYRSPVTMLLPLITIGVALVTAQAVVAAVSSATGMAVSNQAIVLLSALIAGVGTDYVVFLVSRYHDYVRLGTGSADDDRRAVRRALASIGKVIAASAATVAVTLLGMGFAKLGVFATVGPVLAIGIAIAFLAAVTLLPAILTLAGPRGWVAPRPERAARFWRRTGVRIVRRPTAYLVGSLAVLLALAGCAGVIRFNYDDRKQLPASVDSSVGYAALDRHFSVNQTIPEYLLIESPDDLRTPWALADMEQMAHRISQIPGVAAVRGVTRPRGESLEEARATRQAGEVGDQLGDAAGLIDRRTADLDRLSSGARQLSDGLTELRNQVGQSVGTVRSLVDALVFLQNQFGGGRALAEFDQANRLVNSIRALGDAMQVSFAGLATSFDWVDPVVEALDASPICDANPVCGTARIEFHKVQNAHAAGTLNEISAVARQLQSTRSDQTLSGTVDGLSRSLQTAAQSLRSLGFDNPRTAQKRIIELQNSTKEMAGAGRQVADGVQLLVDQTKELGLGLTSASAFLMAMGQDASQPSMAGFNVPPEVLGTADFRRLAQTFVSPDGHAVRYFIQIDEDPFSPRAMDQVNTILATAQAALPNTALSNASISISGYPVTLRDIRDYYDRDIRLIVVLTTVVVLLILAALLRSAVAPVYLVGSVIVSYLSAIGLGALVFQVILGQQLHWSVPGLAFVVLVAVGADYNMLLASRLRDEAPVGVRTSVVRTVGSTGAVITAAGLIFASAMFGLVFASVGAVVQGGFIIGAGILVDTFVVRSITVPAAAALLGRANWWPTRPWLRRGPQQPAPATAGDSVFDAVTDA</sequence>
<evidence type="ECO:0000313" key="10">
    <source>
        <dbReference type="Proteomes" id="UP001190336"/>
    </source>
</evidence>
<dbReference type="NCBIfam" id="TIGR00833">
    <property type="entry name" value="actII"/>
    <property type="match status" value="1"/>
</dbReference>
<evidence type="ECO:0000256" key="4">
    <source>
        <dbReference type="ARBA" id="ARBA00022692"/>
    </source>
</evidence>
<evidence type="ECO:0000256" key="2">
    <source>
        <dbReference type="ARBA" id="ARBA00010157"/>
    </source>
</evidence>
<feature type="transmembrane region" description="Helical" evidence="7">
    <location>
        <begin position="848"/>
        <end position="873"/>
    </location>
</feature>
<evidence type="ECO:0000256" key="6">
    <source>
        <dbReference type="ARBA" id="ARBA00023136"/>
    </source>
</evidence>
<dbReference type="PROSITE" id="PS50156">
    <property type="entry name" value="SSD"/>
    <property type="match status" value="1"/>
</dbReference>
<evidence type="ECO:0000256" key="3">
    <source>
        <dbReference type="ARBA" id="ARBA00022475"/>
    </source>
</evidence>
<dbReference type="RefSeq" id="WP_308477431.1">
    <property type="nucleotide sequence ID" value="NZ_OY726394.1"/>
</dbReference>
<feature type="transmembrane region" description="Helical" evidence="7">
    <location>
        <begin position="375"/>
        <end position="395"/>
    </location>
</feature>
<feature type="transmembrane region" description="Helical" evidence="7">
    <location>
        <begin position="822"/>
        <end position="841"/>
    </location>
</feature>
<comment type="similarity">
    <text evidence="2">Belongs to the resistance-nodulation-cell division (RND) (TC 2.A.6) family. MmpL subfamily.</text>
</comment>
<comment type="subcellular location">
    <subcellularLocation>
        <location evidence="1">Cell membrane</location>
        <topology evidence="1">Multi-pass membrane protein</topology>
    </subcellularLocation>
</comment>
<evidence type="ECO:0000259" key="8">
    <source>
        <dbReference type="PROSITE" id="PS50156"/>
    </source>
</evidence>
<feature type="transmembrane region" description="Helical" evidence="7">
    <location>
        <begin position="879"/>
        <end position="899"/>
    </location>
</feature>
<reference evidence="9 10" key="1">
    <citation type="submission" date="2023-08" db="EMBL/GenBank/DDBJ databases">
        <authorList>
            <person name="Folkvardsen B D."/>
            <person name="Norman A."/>
        </authorList>
    </citation>
    <scope>NUCLEOTIDE SEQUENCE [LARGE SCALE GENOMIC DNA]</scope>
    <source>
        <strain evidence="9 10">Mu0083</strain>
    </source>
</reference>
<evidence type="ECO:0000256" key="7">
    <source>
        <dbReference type="SAM" id="Phobius"/>
    </source>
</evidence>
<feature type="domain" description="SSD" evidence="8">
    <location>
        <begin position="214"/>
        <end position="345"/>
    </location>
</feature>
<feature type="transmembrane region" description="Helical" evidence="7">
    <location>
        <begin position="211"/>
        <end position="231"/>
    </location>
</feature>
<protein>
    <submittedName>
        <fullName evidence="9">MMPL family transporter</fullName>
    </submittedName>
</protein>
<dbReference type="PANTHER" id="PTHR33406:SF6">
    <property type="entry name" value="MEMBRANE PROTEIN YDGH-RELATED"/>
    <property type="match status" value="1"/>
</dbReference>
<accession>A0ABM9LXL1</accession>
<proteinExistence type="inferred from homology"/>
<feature type="transmembrane region" description="Helical" evidence="7">
    <location>
        <begin position="324"/>
        <end position="346"/>
    </location>
</feature>